<feature type="compositionally biased region" description="Acidic residues" evidence="1">
    <location>
        <begin position="358"/>
        <end position="368"/>
    </location>
</feature>
<proteinExistence type="predicted"/>
<reference evidence="2 3" key="1">
    <citation type="journal article" date="2023" name="G3 (Bethesda)">
        <title>A chromosome-level genome assembly of Zasmidium syzygii isolated from banana leaves.</title>
        <authorList>
            <person name="van Westerhoven A.C."/>
            <person name="Mehrabi R."/>
            <person name="Talebi R."/>
            <person name="Steentjes M.B.F."/>
            <person name="Corcolon B."/>
            <person name="Chong P.A."/>
            <person name="Kema G.H.J."/>
            <person name="Seidl M.F."/>
        </authorList>
    </citation>
    <scope>NUCLEOTIDE SEQUENCE [LARGE SCALE GENOMIC DNA]</scope>
    <source>
        <strain evidence="2 3">P124</strain>
    </source>
</reference>
<feature type="region of interest" description="Disordered" evidence="1">
    <location>
        <begin position="174"/>
        <end position="303"/>
    </location>
</feature>
<feature type="compositionally biased region" description="Basic and acidic residues" evidence="1">
    <location>
        <begin position="904"/>
        <end position="919"/>
    </location>
</feature>
<sequence length="933" mass="102703">MAAYYGQAIGRSSLNGGSRLEQILLPNGACSYRDLSAGVKAPTCGCRRFWLNKSHVVNQESERAWCFCGHHACFHDNVVPAGNAQSSPQAAGESVNAFPSSQQANGASQNGGFIPPTWSSLIGDHDHTYPEQARPATARPTTGLGIRNTSEQPAESINNRLWYALNGFARLQEDGRNSGDTSKLPSTAVPSVYDDPGRASPSQALQEHVRQSRLMGPPVNIPPIMETRADEYSATEVATPSVRGTPDFRATNLPSAYPGQRSAPPSTSAAPAQESQHNVPTHTDNAPKPRDQTPPPTTTMGPSLSIQEMCNTIQDYGRRINILEGVSFSHMPSDEVQEKFDLQDSRLIDLESWRTEQDEAQAGDDTDERLEGVGRRLDDLETWRSEHERSKSSQESEQVPESTESKRRRLLPDASSLASDDGSFDENAAAQTEAVVLATLAANAETGPRIDALESRIANLEHVAMPSVSRPWHISVVVLPFGRQLPGIWFSSSDSTQHSIRTATQNSEEWPAHQSMLKTSFRSNASSGAWTTESIEAWAKQTEDEWLSPKACGPSGTVFQRLASRGLVRDVTLQAPDAHHILNAISNAFGSVVRQNGSSEADVVHKYQGLQARLIPLRKQRKSSRLRFLSPAEMVTPATWTAEFLESSVLMKVNDGERRLYLTTADGYTQPARLGWTWPELRSLPAFDVDGIVQEAQIDGDIVEACWTYNDRLDHATSLHSSFASSHEESTWDTSEGEGHEIDQVDAVMLSPTATRHSRMRSASLPSSAIEAEVAPKRRVASFELEPTANTFEYSPEYIAKRRRISTSPELERRGVNFTPRWSREPPSPYMQEEIGHARSSQATNRPRGTTPFAYATPHSHFDSRGGDGDTEVDDVMTVPIAPSEDGEDTDEWQGVQDGPNPEGLHEMLERTEGKHNRMDEEDMEDGLSIYEA</sequence>
<feature type="region of interest" description="Disordered" evidence="1">
    <location>
        <begin position="881"/>
        <end position="933"/>
    </location>
</feature>
<feature type="compositionally biased region" description="Low complexity" evidence="1">
    <location>
        <begin position="262"/>
        <end position="272"/>
    </location>
</feature>
<feature type="compositionally biased region" description="Polar residues" evidence="1">
    <location>
        <begin position="178"/>
        <end position="189"/>
    </location>
</feature>
<accession>A0ABR0EB02</accession>
<feature type="compositionally biased region" description="Polar residues" evidence="1">
    <location>
        <begin position="273"/>
        <end position="284"/>
    </location>
</feature>
<evidence type="ECO:0000256" key="1">
    <source>
        <dbReference type="SAM" id="MobiDB-lite"/>
    </source>
</evidence>
<dbReference type="EMBL" id="JAXOVC010000008">
    <property type="protein sequence ID" value="KAK4498315.1"/>
    <property type="molecule type" value="Genomic_DNA"/>
</dbReference>
<comment type="caution">
    <text evidence="2">The sequence shown here is derived from an EMBL/GenBank/DDBJ whole genome shotgun (WGS) entry which is preliminary data.</text>
</comment>
<feature type="region of interest" description="Disordered" evidence="1">
    <location>
        <begin position="353"/>
        <end position="424"/>
    </location>
</feature>
<organism evidence="2 3">
    <name type="scientific">Zasmidium cellare</name>
    <name type="common">Wine cellar mold</name>
    <name type="synonym">Racodium cellare</name>
    <dbReference type="NCBI Taxonomy" id="395010"/>
    <lineage>
        <taxon>Eukaryota</taxon>
        <taxon>Fungi</taxon>
        <taxon>Dikarya</taxon>
        <taxon>Ascomycota</taxon>
        <taxon>Pezizomycotina</taxon>
        <taxon>Dothideomycetes</taxon>
        <taxon>Dothideomycetidae</taxon>
        <taxon>Mycosphaerellales</taxon>
        <taxon>Mycosphaerellaceae</taxon>
        <taxon>Zasmidium</taxon>
    </lineage>
</organism>
<evidence type="ECO:0000313" key="2">
    <source>
        <dbReference type="EMBL" id="KAK4498315.1"/>
    </source>
</evidence>
<dbReference type="Proteomes" id="UP001305779">
    <property type="component" value="Unassembled WGS sequence"/>
</dbReference>
<protein>
    <submittedName>
        <fullName evidence="2">Uncharacterized protein</fullName>
    </submittedName>
</protein>
<feature type="compositionally biased region" description="Polar residues" evidence="1">
    <location>
        <begin position="97"/>
        <end position="111"/>
    </location>
</feature>
<keyword evidence="3" id="KW-1185">Reference proteome</keyword>
<feature type="region of interest" description="Disordered" evidence="1">
    <location>
        <begin position="83"/>
        <end position="152"/>
    </location>
</feature>
<evidence type="ECO:0000313" key="3">
    <source>
        <dbReference type="Proteomes" id="UP001305779"/>
    </source>
</evidence>
<feature type="compositionally biased region" description="Basic and acidic residues" evidence="1">
    <location>
        <begin position="369"/>
        <end position="394"/>
    </location>
</feature>
<name>A0ABR0EB02_ZASCE</name>
<gene>
    <name evidence="2" type="ORF">PRZ48_010973</name>
</gene>